<feature type="region of interest" description="Disordered" evidence="1">
    <location>
        <begin position="93"/>
        <end position="113"/>
    </location>
</feature>
<feature type="compositionally biased region" description="Basic residues" evidence="1">
    <location>
        <begin position="14"/>
        <end position="24"/>
    </location>
</feature>
<organism evidence="2 3">
    <name type="scientific">Ampelomyces quisqualis</name>
    <name type="common">Powdery mildew agent</name>
    <dbReference type="NCBI Taxonomy" id="50730"/>
    <lineage>
        <taxon>Eukaryota</taxon>
        <taxon>Fungi</taxon>
        <taxon>Dikarya</taxon>
        <taxon>Ascomycota</taxon>
        <taxon>Pezizomycotina</taxon>
        <taxon>Dothideomycetes</taxon>
        <taxon>Pleosporomycetidae</taxon>
        <taxon>Pleosporales</taxon>
        <taxon>Pleosporineae</taxon>
        <taxon>Phaeosphaeriaceae</taxon>
        <taxon>Ampelomyces</taxon>
    </lineage>
</organism>
<accession>A0A6A5QYU4</accession>
<dbReference type="AlphaFoldDB" id="A0A6A5QYU4"/>
<evidence type="ECO:0000256" key="1">
    <source>
        <dbReference type="SAM" id="MobiDB-lite"/>
    </source>
</evidence>
<feature type="compositionally biased region" description="Polar residues" evidence="1">
    <location>
        <begin position="1"/>
        <end position="12"/>
    </location>
</feature>
<proteinExistence type="predicted"/>
<evidence type="ECO:0000313" key="3">
    <source>
        <dbReference type="Proteomes" id="UP000800096"/>
    </source>
</evidence>
<protein>
    <submittedName>
        <fullName evidence="2">Uncharacterized protein</fullName>
    </submittedName>
</protein>
<feature type="region of interest" description="Disordered" evidence="1">
    <location>
        <begin position="1"/>
        <end position="51"/>
    </location>
</feature>
<evidence type="ECO:0000313" key="2">
    <source>
        <dbReference type="EMBL" id="KAF1919834.1"/>
    </source>
</evidence>
<name>A0A6A5QYU4_AMPQU</name>
<keyword evidence="3" id="KW-1185">Reference proteome</keyword>
<dbReference type="EMBL" id="ML979133">
    <property type="protein sequence ID" value="KAF1919834.1"/>
    <property type="molecule type" value="Genomic_DNA"/>
</dbReference>
<gene>
    <name evidence="2" type="ORF">BDU57DRAFT_154144</name>
</gene>
<dbReference type="Proteomes" id="UP000800096">
    <property type="component" value="Unassembled WGS sequence"/>
</dbReference>
<sequence length="214" mass="22880">MHTSSAARNSQSRTWRRGARALQRRARETHSPWSMRRRARATLDNGRGASRTGEEWLQRGCVQAQQSSCGYSARVGVVAERCLYDAPEKAAVNKRSQSSQGSQSSQSSRLSGIPGPSLHRVCCCRDKTCQGGCAKLLLALAALSLHPTHSQKASVTAKPGQATSAAASACLPAGGQRAGRCHVVFRSLPCGVVLSRDKDAARVASNNHNRVTCQ</sequence>
<feature type="compositionally biased region" description="Low complexity" evidence="1">
    <location>
        <begin position="96"/>
        <end position="108"/>
    </location>
</feature>
<reference evidence="2" key="1">
    <citation type="journal article" date="2020" name="Stud. Mycol.">
        <title>101 Dothideomycetes genomes: a test case for predicting lifestyles and emergence of pathogens.</title>
        <authorList>
            <person name="Haridas S."/>
            <person name="Albert R."/>
            <person name="Binder M."/>
            <person name="Bloem J."/>
            <person name="Labutti K."/>
            <person name="Salamov A."/>
            <person name="Andreopoulos B."/>
            <person name="Baker S."/>
            <person name="Barry K."/>
            <person name="Bills G."/>
            <person name="Bluhm B."/>
            <person name="Cannon C."/>
            <person name="Castanera R."/>
            <person name="Culley D."/>
            <person name="Daum C."/>
            <person name="Ezra D."/>
            <person name="Gonzalez J."/>
            <person name="Henrissat B."/>
            <person name="Kuo A."/>
            <person name="Liang C."/>
            <person name="Lipzen A."/>
            <person name="Lutzoni F."/>
            <person name="Magnuson J."/>
            <person name="Mondo S."/>
            <person name="Nolan M."/>
            <person name="Ohm R."/>
            <person name="Pangilinan J."/>
            <person name="Park H.-J."/>
            <person name="Ramirez L."/>
            <person name="Alfaro M."/>
            <person name="Sun H."/>
            <person name="Tritt A."/>
            <person name="Yoshinaga Y."/>
            <person name="Zwiers L.-H."/>
            <person name="Turgeon B."/>
            <person name="Goodwin S."/>
            <person name="Spatafora J."/>
            <person name="Crous P."/>
            <person name="Grigoriev I."/>
        </authorList>
    </citation>
    <scope>NUCLEOTIDE SEQUENCE</scope>
    <source>
        <strain evidence="2">HMLAC05119</strain>
    </source>
</reference>